<feature type="transmembrane region" description="Helical" evidence="2">
    <location>
        <begin position="178"/>
        <end position="201"/>
    </location>
</feature>
<proteinExistence type="predicted"/>
<evidence type="ECO:0000313" key="4">
    <source>
        <dbReference type="Proteomes" id="UP001500037"/>
    </source>
</evidence>
<gene>
    <name evidence="3" type="ORF">GCM10009665_46970</name>
</gene>
<sequence length="460" mass="46821">MRTVGTPLRLRRTAQGWLLCAVLLWAVPALVLGGAHGAVSAAQDHAAPAVVDAAQVGAYLADADRVATAGFVAGTVQLSGPGQQYQDDLKSAEQALERAAGHDANGAGQLQTVEGLLVEYTSLIEQAHANAGRNTLSTAYLGYAAGVMNAPDTGILAQVAALQAAEQDRVDRQRHSGWLAPAVQIGMLAPAVPALVLLVSTQRFLSRHFRRRLNPGLLAATVLLLALSGWTAAEALRDYRAFTTACDRALPRLTAGWQARTLTARAAGGDALAVFRGIPGQPLGGDFGTTLAPLTRDAGAPAPAPTLAPAPGDLASPAGAPSQGKLAQLLAGDLAGADPADGRRAGAEHLLQDYRRFTDADAALRQRAGTLGQDAAPATDPATVAAAVGPAGTQLGGAVTALDADLAARTTLARQDLAGAEATAGSDQGLSLALPLLCAALAGLGLAGLWPRIDEYRAPR</sequence>
<dbReference type="Proteomes" id="UP001500037">
    <property type="component" value="Unassembled WGS sequence"/>
</dbReference>
<evidence type="ECO:0000313" key="3">
    <source>
        <dbReference type="EMBL" id="GAA1250899.1"/>
    </source>
</evidence>
<accession>A0ABP4H9J5</accession>
<feature type="region of interest" description="Disordered" evidence="1">
    <location>
        <begin position="294"/>
        <end position="322"/>
    </location>
</feature>
<reference evidence="4" key="1">
    <citation type="journal article" date="2019" name="Int. J. Syst. Evol. Microbiol.">
        <title>The Global Catalogue of Microorganisms (GCM) 10K type strain sequencing project: providing services to taxonomists for standard genome sequencing and annotation.</title>
        <authorList>
            <consortium name="The Broad Institute Genomics Platform"/>
            <consortium name="The Broad Institute Genome Sequencing Center for Infectious Disease"/>
            <person name="Wu L."/>
            <person name="Ma J."/>
        </authorList>
    </citation>
    <scope>NUCLEOTIDE SEQUENCE [LARGE SCALE GENOMIC DNA]</scope>
    <source>
        <strain evidence="4">JCM 13004</strain>
    </source>
</reference>
<keyword evidence="2" id="KW-1133">Transmembrane helix</keyword>
<comment type="caution">
    <text evidence="3">The sequence shown here is derived from an EMBL/GenBank/DDBJ whole genome shotgun (WGS) entry which is preliminary data.</text>
</comment>
<keyword evidence="2" id="KW-0812">Transmembrane</keyword>
<name>A0ABP4H9J5_9ACTN</name>
<keyword evidence="4" id="KW-1185">Reference proteome</keyword>
<evidence type="ECO:0008006" key="5">
    <source>
        <dbReference type="Google" id="ProtNLM"/>
    </source>
</evidence>
<dbReference type="EMBL" id="BAAALF010000093">
    <property type="protein sequence ID" value="GAA1250899.1"/>
    <property type="molecule type" value="Genomic_DNA"/>
</dbReference>
<evidence type="ECO:0000256" key="2">
    <source>
        <dbReference type="SAM" id="Phobius"/>
    </source>
</evidence>
<organism evidence="3 4">
    <name type="scientific">Kitasatospora nipponensis</name>
    <dbReference type="NCBI Taxonomy" id="258049"/>
    <lineage>
        <taxon>Bacteria</taxon>
        <taxon>Bacillati</taxon>
        <taxon>Actinomycetota</taxon>
        <taxon>Actinomycetes</taxon>
        <taxon>Kitasatosporales</taxon>
        <taxon>Streptomycetaceae</taxon>
        <taxon>Kitasatospora</taxon>
    </lineage>
</organism>
<protein>
    <recommendedName>
        <fullName evidence="5">Secreted protein</fullName>
    </recommendedName>
</protein>
<keyword evidence="2" id="KW-0472">Membrane</keyword>
<evidence type="ECO:0000256" key="1">
    <source>
        <dbReference type="SAM" id="MobiDB-lite"/>
    </source>
</evidence>
<feature type="transmembrane region" description="Helical" evidence="2">
    <location>
        <begin position="213"/>
        <end position="233"/>
    </location>
</feature>